<dbReference type="GO" id="GO:0005524">
    <property type="term" value="F:ATP binding"/>
    <property type="evidence" value="ECO:0007669"/>
    <property type="project" value="UniProtKB-KW"/>
</dbReference>
<name>A0AAP8MEB6_9GAMM</name>
<evidence type="ECO:0000256" key="3">
    <source>
        <dbReference type="ARBA" id="ARBA00022598"/>
    </source>
</evidence>
<keyword evidence="5 8" id="KW-0547">Nucleotide-binding</keyword>
<dbReference type="InterPro" id="IPR006334">
    <property type="entry name" value="Glut_cys_ligase"/>
</dbReference>
<evidence type="ECO:0000256" key="4">
    <source>
        <dbReference type="ARBA" id="ARBA00022684"/>
    </source>
</evidence>
<dbReference type="Gene3D" id="3.30.590.20">
    <property type="match status" value="1"/>
</dbReference>
<keyword evidence="4 8" id="KW-0317">Glutathione biosynthesis</keyword>
<proteinExistence type="inferred from homology"/>
<dbReference type="EMBL" id="PKUR01000003">
    <property type="protein sequence ID" value="PLW85909.1"/>
    <property type="molecule type" value="Genomic_DNA"/>
</dbReference>
<keyword evidence="13" id="KW-1185">Reference proteome</keyword>
<dbReference type="GO" id="GO:0046872">
    <property type="term" value="F:metal ion binding"/>
    <property type="evidence" value="ECO:0007669"/>
    <property type="project" value="TreeGrafter"/>
</dbReference>
<comment type="pathway">
    <text evidence="1 8 9">Sulfur metabolism; glutathione biosynthesis; glutathione from L-cysteine and L-glutamate: step 1/2.</text>
</comment>
<dbReference type="EC" id="6.3.2.2" evidence="8"/>
<feature type="region of interest" description="Disordered" evidence="10">
    <location>
        <begin position="1"/>
        <end position="21"/>
    </location>
</feature>
<dbReference type="AlphaFoldDB" id="A0AAP8MEB6"/>
<organism evidence="12 13">
    <name type="scientific">Halioglobus japonicus</name>
    <dbReference type="NCBI Taxonomy" id="930805"/>
    <lineage>
        <taxon>Bacteria</taxon>
        <taxon>Pseudomonadati</taxon>
        <taxon>Pseudomonadota</taxon>
        <taxon>Gammaproteobacteria</taxon>
        <taxon>Cellvibrionales</taxon>
        <taxon>Halieaceae</taxon>
        <taxon>Halioglobus</taxon>
    </lineage>
</organism>
<dbReference type="SUPFAM" id="SSF55931">
    <property type="entry name" value="Glutamine synthetase/guanido kinase"/>
    <property type="match status" value="1"/>
</dbReference>
<accession>A0AAP8MEB6</accession>
<comment type="catalytic activity">
    <reaction evidence="7 8 9">
        <text>L-cysteine + L-glutamate + ATP = gamma-L-glutamyl-L-cysteine + ADP + phosphate + H(+)</text>
        <dbReference type="Rhea" id="RHEA:13285"/>
        <dbReference type="ChEBI" id="CHEBI:15378"/>
        <dbReference type="ChEBI" id="CHEBI:29985"/>
        <dbReference type="ChEBI" id="CHEBI:30616"/>
        <dbReference type="ChEBI" id="CHEBI:35235"/>
        <dbReference type="ChEBI" id="CHEBI:43474"/>
        <dbReference type="ChEBI" id="CHEBI:58173"/>
        <dbReference type="ChEBI" id="CHEBI:456216"/>
        <dbReference type="EC" id="6.3.2.2"/>
    </reaction>
</comment>
<comment type="similarity">
    <text evidence="2 8">Belongs to the glutamate--cysteine ligase type 1 family. Type 1 subfamily.</text>
</comment>
<feature type="domain" description="Glutamate--cysteine ligase" evidence="11">
    <location>
        <begin position="36"/>
        <end position="408"/>
    </location>
</feature>
<dbReference type="PANTHER" id="PTHR38761">
    <property type="entry name" value="GLUTAMATE--CYSTEINE LIGASE"/>
    <property type="match status" value="1"/>
</dbReference>
<dbReference type="NCBIfam" id="TIGR01434">
    <property type="entry name" value="glu_cys_ligase"/>
    <property type="match status" value="1"/>
</dbReference>
<dbReference type="InterPro" id="IPR007370">
    <property type="entry name" value="Glu_cys_ligase"/>
</dbReference>
<gene>
    <name evidence="8" type="primary">gshA</name>
    <name evidence="12" type="ORF">C0029_15085</name>
</gene>
<evidence type="ECO:0000313" key="13">
    <source>
        <dbReference type="Proteomes" id="UP000235162"/>
    </source>
</evidence>
<evidence type="ECO:0000256" key="8">
    <source>
        <dbReference type="HAMAP-Rule" id="MF_00578"/>
    </source>
</evidence>
<evidence type="ECO:0000256" key="1">
    <source>
        <dbReference type="ARBA" id="ARBA00005006"/>
    </source>
</evidence>
<sequence>MRARIGPLEDRRHPIAPLSSPHKEFPLSSFLQAQVTQLAQPERKQLLGQIGRGIEKESLRVSTSGKLSQQPHPQALGSALTHGSITTDYSEALLEFITPVSADIDQSLAQLSDIHAFTYRNIDEELLWSTSMPCVVGGDDSIPVARYGSSNVAQMKTAYRYGLGHRYGRAMQTIAGIHYNFSMPHRYWELEWEATGSPGKLKHFITERYLDLIRNFRRHAWLLVYLYGASPALCPSFLQGREHTLEKSDDGNSLYLPYATSLRMGDLGYTSNAQSGLSICYNSLDNYVETLRTAITTPHAEYADIAHGENGDYQQLNDSLLQIENEFYSPIRPKRVANSGETPLSALRRGGIQYIEVRCVDVSPFAPLGLDAEQIRFMDIFLLHCLLAPSDACNENVQRIQTANLTAVVNRGRDPELMLECDDGPRALSDWAQALLEEMQPIAALLDDVHETVDYSESMATQQAKVEDPELTPSARVLREMREKNLPFFRLAMAYSQHWAQYFRELELDEDAVARLQQEADASLVRQAEIEATDDISFEQYLRNFYAQYQLL</sequence>
<evidence type="ECO:0000256" key="6">
    <source>
        <dbReference type="ARBA" id="ARBA00022840"/>
    </source>
</evidence>
<dbReference type="HAMAP" id="MF_00578">
    <property type="entry name" value="Glu_cys_ligase"/>
    <property type="match status" value="1"/>
</dbReference>
<protein>
    <recommendedName>
        <fullName evidence="8">Glutamate--cysteine ligase</fullName>
        <ecNumber evidence="8">6.3.2.2</ecNumber>
    </recommendedName>
    <alternativeName>
        <fullName evidence="8">Gamma-ECS</fullName>
        <shortName evidence="8">GCS</shortName>
    </alternativeName>
    <alternativeName>
        <fullName evidence="8">Gamma-glutamylcysteine synthetase</fullName>
    </alternativeName>
</protein>
<dbReference type="Proteomes" id="UP000235162">
    <property type="component" value="Unassembled WGS sequence"/>
</dbReference>
<dbReference type="GO" id="GO:0004357">
    <property type="term" value="F:glutamate-cysteine ligase activity"/>
    <property type="evidence" value="ECO:0007669"/>
    <property type="project" value="UniProtKB-UniRule"/>
</dbReference>
<evidence type="ECO:0000256" key="10">
    <source>
        <dbReference type="SAM" id="MobiDB-lite"/>
    </source>
</evidence>
<keyword evidence="3 8" id="KW-0436">Ligase</keyword>
<dbReference type="PANTHER" id="PTHR38761:SF1">
    <property type="entry name" value="GLUTAMATE--CYSTEINE LIGASE"/>
    <property type="match status" value="1"/>
</dbReference>
<evidence type="ECO:0000256" key="2">
    <source>
        <dbReference type="ARBA" id="ARBA00008772"/>
    </source>
</evidence>
<dbReference type="GO" id="GO:0005829">
    <property type="term" value="C:cytosol"/>
    <property type="evidence" value="ECO:0007669"/>
    <property type="project" value="TreeGrafter"/>
</dbReference>
<evidence type="ECO:0000256" key="5">
    <source>
        <dbReference type="ARBA" id="ARBA00022741"/>
    </source>
</evidence>
<evidence type="ECO:0000259" key="11">
    <source>
        <dbReference type="Pfam" id="PF04262"/>
    </source>
</evidence>
<dbReference type="Pfam" id="PF04262">
    <property type="entry name" value="Glu_cys_ligase"/>
    <property type="match status" value="1"/>
</dbReference>
<evidence type="ECO:0000256" key="9">
    <source>
        <dbReference type="RuleBase" id="RU004391"/>
    </source>
</evidence>
<dbReference type="InterPro" id="IPR014746">
    <property type="entry name" value="Gln_synth/guanido_kin_cat_dom"/>
</dbReference>
<comment type="caution">
    <text evidence="12">The sequence shown here is derived from an EMBL/GenBank/DDBJ whole genome shotgun (WGS) entry which is preliminary data.</text>
</comment>
<reference evidence="12 13" key="1">
    <citation type="submission" date="2018-01" db="EMBL/GenBank/DDBJ databases">
        <title>The draft genome sequence of Halioglobus japonicus S1-36.</title>
        <authorList>
            <person name="Du Z.-J."/>
            <person name="Shi M.-J."/>
        </authorList>
    </citation>
    <scope>NUCLEOTIDE SEQUENCE [LARGE SCALE GENOMIC DNA]</scope>
    <source>
        <strain evidence="12 13">S1-36</strain>
    </source>
</reference>
<evidence type="ECO:0000256" key="7">
    <source>
        <dbReference type="ARBA" id="ARBA00048819"/>
    </source>
</evidence>
<dbReference type="GO" id="GO:0006750">
    <property type="term" value="P:glutathione biosynthetic process"/>
    <property type="evidence" value="ECO:0007669"/>
    <property type="project" value="UniProtKB-UniRule"/>
</dbReference>
<keyword evidence="6 8" id="KW-0067">ATP-binding</keyword>
<evidence type="ECO:0000313" key="12">
    <source>
        <dbReference type="EMBL" id="PLW85909.1"/>
    </source>
</evidence>